<evidence type="ECO:0000256" key="7">
    <source>
        <dbReference type="ARBA" id="ARBA00022927"/>
    </source>
</evidence>
<dbReference type="RefSeq" id="WP_386759578.1">
    <property type="nucleotide sequence ID" value="NZ_JBHRXK010000005.1"/>
</dbReference>
<name>A0ABV7RUD6_9GAMM</name>
<dbReference type="NCBIfam" id="TIGR01352">
    <property type="entry name" value="tonB_Cterm"/>
    <property type="match status" value="1"/>
</dbReference>
<evidence type="ECO:0000256" key="3">
    <source>
        <dbReference type="ARBA" id="ARBA00022448"/>
    </source>
</evidence>
<evidence type="ECO:0000259" key="12">
    <source>
        <dbReference type="PROSITE" id="PS52015"/>
    </source>
</evidence>
<keyword evidence="8" id="KW-1133">Transmembrane helix</keyword>
<comment type="caution">
    <text evidence="13">The sequence shown here is derived from an EMBL/GenBank/DDBJ whole genome shotgun (WGS) entry which is preliminary data.</text>
</comment>
<evidence type="ECO:0000256" key="8">
    <source>
        <dbReference type="ARBA" id="ARBA00022989"/>
    </source>
</evidence>
<feature type="region of interest" description="Disordered" evidence="11">
    <location>
        <begin position="34"/>
        <end position="127"/>
    </location>
</feature>
<dbReference type="EMBL" id="JBHRXK010000005">
    <property type="protein sequence ID" value="MFC3551818.1"/>
    <property type="molecule type" value="Genomic_DNA"/>
</dbReference>
<dbReference type="Gene3D" id="3.30.1150.10">
    <property type="match status" value="1"/>
</dbReference>
<keyword evidence="14" id="KW-1185">Reference proteome</keyword>
<dbReference type="Pfam" id="PF03544">
    <property type="entry name" value="TonB_C"/>
    <property type="match status" value="1"/>
</dbReference>
<evidence type="ECO:0000256" key="2">
    <source>
        <dbReference type="ARBA" id="ARBA00006555"/>
    </source>
</evidence>
<dbReference type="SUPFAM" id="SSF74653">
    <property type="entry name" value="TolA/TonB C-terminal domain"/>
    <property type="match status" value="1"/>
</dbReference>
<keyword evidence="9" id="KW-0472">Membrane</keyword>
<evidence type="ECO:0000256" key="9">
    <source>
        <dbReference type="ARBA" id="ARBA00023136"/>
    </source>
</evidence>
<keyword evidence="5 10" id="KW-0997">Cell inner membrane</keyword>
<evidence type="ECO:0000256" key="5">
    <source>
        <dbReference type="ARBA" id="ARBA00022519"/>
    </source>
</evidence>
<dbReference type="PRINTS" id="PR01374">
    <property type="entry name" value="TONBPROTEIN"/>
</dbReference>
<keyword evidence="3 10" id="KW-0813">Transport</keyword>
<dbReference type="PANTHER" id="PTHR33446">
    <property type="entry name" value="PROTEIN TONB-RELATED"/>
    <property type="match status" value="1"/>
</dbReference>
<evidence type="ECO:0000256" key="1">
    <source>
        <dbReference type="ARBA" id="ARBA00004383"/>
    </source>
</evidence>
<dbReference type="PROSITE" id="PS52015">
    <property type="entry name" value="TONB_CTD"/>
    <property type="match status" value="1"/>
</dbReference>
<comment type="subcellular location">
    <subcellularLocation>
        <location evidence="1 10">Cell inner membrane</location>
        <topology evidence="1 10">Single-pass membrane protein</topology>
        <orientation evidence="1 10">Periplasmic side</orientation>
    </subcellularLocation>
</comment>
<protein>
    <recommendedName>
        <fullName evidence="10">Protein TonB</fullName>
    </recommendedName>
</protein>
<evidence type="ECO:0000256" key="4">
    <source>
        <dbReference type="ARBA" id="ARBA00022475"/>
    </source>
</evidence>
<comment type="function">
    <text evidence="10">Interacts with outer membrane receptor proteins that carry out high-affinity binding and energy dependent uptake into the periplasmic space of specific substrates. It could act to transduce energy from the cytoplasmic membrane to specific energy-requiring processes in the outer membrane, resulting in the release into the periplasm of ligands bound by these outer membrane proteins.</text>
</comment>
<proteinExistence type="inferred from homology"/>
<evidence type="ECO:0000256" key="6">
    <source>
        <dbReference type="ARBA" id="ARBA00022692"/>
    </source>
</evidence>
<dbReference type="InterPro" id="IPR051045">
    <property type="entry name" value="TonB-dependent_transducer"/>
</dbReference>
<keyword evidence="6" id="KW-0812">Transmembrane</keyword>
<evidence type="ECO:0000313" key="14">
    <source>
        <dbReference type="Proteomes" id="UP001595740"/>
    </source>
</evidence>
<dbReference type="InterPro" id="IPR006260">
    <property type="entry name" value="TonB/TolA_C"/>
</dbReference>
<keyword evidence="7 10" id="KW-0653">Protein transport</keyword>
<dbReference type="PANTHER" id="PTHR33446:SF2">
    <property type="entry name" value="PROTEIN TONB"/>
    <property type="match status" value="1"/>
</dbReference>
<dbReference type="InterPro" id="IPR003538">
    <property type="entry name" value="TonB"/>
</dbReference>
<sequence length="200" mass="20798">MAWMPGRRSLLWVLLAFVGGLLLFALVLSRGRDAGPDRARGSLPTATGPDYAPLPAPLPAARDDNASSMGKAPSPTAGDGDDQPRLVETTPPPPPAAMKPVAPPAPVAVSRPEPIAGQTPAPRYPTQALRRGESGTVMVRAQIGADGTPTSVSVATGSGSRQLDRAAVDAVRRWRFRPALANGQPTTGTVMVPISFDARR</sequence>
<gene>
    <name evidence="13" type="ORF">ACFOLC_12465</name>
</gene>
<evidence type="ECO:0000256" key="11">
    <source>
        <dbReference type="SAM" id="MobiDB-lite"/>
    </source>
</evidence>
<dbReference type="InterPro" id="IPR037682">
    <property type="entry name" value="TonB_C"/>
</dbReference>
<reference evidence="14" key="1">
    <citation type="journal article" date="2019" name="Int. J. Syst. Evol. Microbiol.">
        <title>The Global Catalogue of Microorganisms (GCM) 10K type strain sequencing project: providing services to taxonomists for standard genome sequencing and annotation.</title>
        <authorList>
            <consortium name="The Broad Institute Genomics Platform"/>
            <consortium name="The Broad Institute Genome Sequencing Center for Infectious Disease"/>
            <person name="Wu L."/>
            <person name="Ma J."/>
        </authorList>
    </citation>
    <scope>NUCLEOTIDE SEQUENCE [LARGE SCALE GENOMIC DNA]</scope>
    <source>
        <strain evidence="14">KCTC 42875</strain>
    </source>
</reference>
<keyword evidence="4 10" id="KW-1003">Cell membrane</keyword>
<comment type="similarity">
    <text evidence="2 10">Belongs to the TonB family.</text>
</comment>
<evidence type="ECO:0000313" key="13">
    <source>
        <dbReference type="EMBL" id="MFC3551818.1"/>
    </source>
</evidence>
<evidence type="ECO:0000256" key="10">
    <source>
        <dbReference type="RuleBase" id="RU362123"/>
    </source>
</evidence>
<keyword evidence="10" id="KW-0735">Signal-anchor</keyword>
<accession>A0ABV7RUD6</accession>
<dbReference type="Proteomes" id="UP001595740">
    <property type="component" value="Unassembled WGS sequence"/>
</dbReference>
<organism evidence="13 14">
    <name type="scientific">Lysobacter cavernae</name>
    <dbReference type="NCBI Taxonomy" id="1685901"/>
    <lineage>
        <taxon>Bacteria</taxon>
        <taxon>Pseudomonadati</taxon>
        <taxon>Pseudomonadota</taxon>
        <taxon>Gammaproteobacteria</taxon>
        <taxon>Lysobacterales</taxon>
        <taxon>Lysobacteraceae</taxon>
        <taxon>Lysobacter</taxon>
    </lineage>
</organism>
<feature type="domain" description="TonB C-terminal" evidence="12">
    <location>
        <begin position="109"/>
        <end position="200"/>
    </location>
</feature>
<feature type="compositionally biased region" description="Pro residues" evidence="11">
    <location>
        <begin position="90"/>
        <end position="106"/>
    </location>
</feature>